<keyword evidence="3" id="KW-1185">Reference proteome</keyword>
<proteinExistence type="predicted"/>
<dbReference type="Proteomes" id="UP000664203">
    <property type="component" value="Unassembled WGS sequence"/>
</dbReference>
<name>A0A8H3PHG9_9LECA</name>
<accession>A0A8H3PHG9</accession>
<gene>
    <name evidence="2" type="ORF">ALECFALPRED_008861</name>
</gene>
<evidence type="ECO:0000313" key="2">
    <source>
        <dbReference type="EMBL" id="CAF9940788.1"/>
    </source>
</evidence>
<reference evidence="2" key="1">
    <citation type="submission" date="2021-03" db="EMBL/GenBank/DDBJ databases">
        <authorList>
            <person name="Tagirdzhanova G."/>
        </authorList>
    </citation>
    <scope>NUCLEOTIDE SEQUENCE</scope>
</reference>
<evidence type="ECO:0000256" key="1">
    <source>
        <dbReference type="SAM" id="MobiDB-lite"/>
    </source>
</evidence>
<comment type="caution">
    <text evidence="2">The sequence shown here is derived from an EMBL/GenBank/DDBJ whole genome shotgun (WGS) entry which is preliminary data.</text>
</comment>
<organism evidence="2 3">
    <name type="scientific">Alectoria fallacina</name>
    <dbReference type="NCBI Taxonomy" id="1903189"/>
    <lineage>
        <taxon>Eukaryota</taxon>
        <taxon>Fungi</taxon>
        <taxon>Dikarya</taxon>
        <taxon>Ascomycota</taxon>
        <taxon>Pezizomycotina</taxon>
        <taxon>Lecanoromycetes</taxon>
        <taxon>OSLEUM clade</taxon>
        <taxon>Lecanoromycetidae</taxon>
        <taxon>Lecanorales</taxon>
        <taxon>Lecanorineae</taxon>
        <taxon>Parmeliaceae</taxon>
        <taxon>Alectoria</taxon>
    </lineage>
</organism>
<dbReference type="AlphaFoldDB" id="A0A8H3PHG9"/>
<feature type="region of interest" description="Disordered" evidence="1">
    <location>
        <begin position="1"/>
        <end position="26"/>
    </location>
</feature>
<evidence type="ECO:0000313" key="3">
    <source>
        <dbReference type="Proteomes" id="UP000664203"/>
    </source>
</evidence>
<protein>
    <submittedName>
        <fullName evidence="2">Uncharacterized protein</fullName>
    </submittedName>
</protein>
<dbReference type="EMBL" id="CAJPDR010000622">
    <property type="protein sequence ID" value="CAF9940788.1"/>
    <property type="molecule type" value="Genomic_DNA"/>
</dbReference>
<sequence length="130" mass="15143">MPPPSKQTPYERAQAKHALRAERQQQEQAKYEITQLQAERRAIVDTLKTVTTSHRQLVELLEHIETENERWQTPNASLGEMYKLKDEREQMEKQEKECHRRWDELGENIETKHVEIAFGGGGGDYGRGQG</sequence>
<dbReference type="OrthoDB" id="5373486at2759"/>